<dbReference type="PANTHER" id="PTHR13270">
    <property type="entry name" value="PROTEIN C20ORF116-RELATED"/>
    <property type="match status" value="1"/>
</dbReference>
<evidence type="ECO:0000313" key="3">
    <source>
        <dbReference type="Proteomes" id="UP000009168"/>
    </source>
</evidence>
<gene>
    <name evidence="2" type="ORF">TTHERM_00705230</name>
</gene>
<accession>I7MDP7</accession>
<name>I7MDP7_TETTS</name>
<dbReference type="PANTHER" id="PTHR13270:SF14">
    <property type="entry name" value="SEX DETERMINATION AND DOSAGE COMPENSATION PROTEIN SDC-2"/>
    <property type="match status" value="1"/>
</dbReference>
<sequence length="447" mass="54247">MQQQMTSSESLDRIECPQQQIPNEQKLILDQQKSEYDSNILRVMLQKYQEQQLNRIDMTQQSRNDKENMRNTLKYAFQQIQNQLITQAADMAFSNMLTIQLQAHKFMEIAILQMNQDESYYSFYASCATNMAYKLNIHCIVDCFENYEVQQIQTLQFKTFEFEKNINRYLNWNCQLITASQFFYYFIDYHFSQRQDWIIREGIQQICDKIVDIYLEYQWSAISIALGFLSYIFQQNEEEFDYLCFIIQHYKQEFSQLGQIIDEEQILQVREHLNDQQLQQQQQQQQQYQQQQDYYEDEDDEEEDEEEEQEQLQLQLQIQQYQYQVNQQIQTCQDQKQQYQHEFNNVSSDNDQYYKILSNSSSQTINYEQEEYGSINNIEISYNKKRSSTQYTYQSCYKNSQDQNTQKTVSKSRSYSEQIKLNQDHEDIFESKNGDQIRKKFKQSNDQ</sequence>
<dbReference type="KEGG" id="tet:TTHERM_00705230"/>
<feature type="region of interest" description="Disordered" evidence="1">
    <location>
        <begin position="287"/>
        <end position="309"/>
    </location>
</feature>
<evidence type="ECO:0000313" key="2">
    <source>
        <dbReference type="EMBL" id="EAR90707.2"/>
    </source>
</evidence>
<feature type="compositionally biased region" description="Acidic residues" evidence="1">
    <location>
        <begin position="294"/>
        <end position="309"/>
    </location>
</feature>
<reference evidence="3" key="1">
    <citation type="journal article" date="2006" name="PLoS Biol.">
        <title>Macronuclear genome sequence of the ciliate Tetrahymena thermophila, a model eukaryote.</title>
        <authorList>
            <person name="Eisen J.A."/>
            <person name="Coyne R.S."/>
            <person name="Wu M."/>
            <person name="Wu D."/>
            <person name="Thiagarajan M."/>
            <person name="Wortman J.R."/>
            <person name="Badger J.H."/>
            <person name="Ren Q."/>
            <person name="Amedeo P."/>
            <person name="Jones K.M."/>
            <person name="Tallon L.J."/>
            <person name="Delcher A.L."/>
            <person name="Salzberg S.L."/>
            <person name="Silva J.C."/>
            <person name="Haas B.J."/>
            <person name="Majoros W.H."/>
            <person name="Farzad M."/>
            <person name="Carlton J.M."/>
            <person name="Smith R.K. Jr."/>
            <person name="Garg J."/>
            <person name="Pearlman R.E."/>
            <person name="Karrer K.M."/>
            <person name="Sun L."/>
            <person name="Manning G."/>
            <person name="Elde N.C."/>
            <person name="Turkewitz A.P."/>
            <person name="Asai D.J."/>
            <person name="Wilkes D.E."/>
            <person name="Wang Y."/>
            <person name="Cai H."/>
            <person name="Collins K."/>
            <person name="Stewart B.A."/>
            <person name="Lee S.R."/>
            <person name="Wilamowska K."/>
            <person name="Weinberg Z."/>
            <person name="Ruzzo W.L."/>
            <person name="Wloga D."/>
            <person name="Gaertig J."/>
            <person name="Frankel J."/>
            <person name="Tsao C.-C."/>
            <person name="Gorovsky M.A."/>
            <person name="Keeling P.J."/>
            <person name="Waller R.F."/>
            <person name="Patron N.J."/>
            <person name="Cherry J.M."/>
            <person name="Stover N.A."/>
            <person name="Krieger C.J."/>
            <person name="del Toro C."/>
            <person name="Ryder H.F."/>
            <person name="Williamson S.C."/>
            <person name="Barbeau R.A."/>
            <person name="Hamilton E.P."/>
            <person name="Orias E."/>
        </authorList>
    </citation>
    <scope>NUCLEOTIDE SEQUENCE [LARGE SCALE GENOMIC DNA]</scope>
    <source>
        <strain evidence="3">SB210</strain>
    </source>
</reference>
<dbReference type="AlphaFoldDB" id="I7MDP7"/>
<feature type="compositionally biased region" description="Basic and acidic residues" evidence="1">
    <location>
        <begin position="422"/>
        <end position="447"/>
    </location>
</feature>
<evidence type="ECO:0000256" key="1">
    <source>
        <dbReference type="SAM" id="MobiDB-lite"/>
    </source>
</evidence>
<organism evidence="2 3">
    <name type="scientific">Tetrahymena thermophila (strain SB210)</name>
    <dbReference type="NCBI Taxonomy" id="312017"/>
    <lineage>
        <taxon>Eukaryota</taxon>
        <taxon>Sar</taxon>
        <taxon>Alveolata</taxon>
        <taxon>Ciliophora</taxon>
        <taxon>Intramacronucleata</taxon>
        <taxon>Oligohymenophorea</taxon>
        <taxon>Hymenostomatida</taxon>
        <taxon>Tetrahymenina</taxon>
        <taxon>Tetrahymenidae</taxon>
        <taxon>Tetrahymena</taxon>
    </lineage>
</organism>
<feature type="region of interest" description="Disordered" evidence="1">
    <location>
        <begin position="402"/>
        <end position="447"/>
    </location>
</feature>
<dbReference type="EMBL" id="GG662794">
    <property type="protein sequence ID" value="EAR90707.2"/>
    <property type="molecule type" value="Genomic_DNA"/>
</dbReference>
<proteinExistence type="predicted"/>
<dbReference type="RefSeq" id="XP_001010952.2">
    <property type="nucleotide sequence ID" value="XM_001010952.2"/>
</dbReference>
<feature type="compositionally biased region" description="Polar residues" evidence="1">
    <location>
        <begin position="402"/>
        <end position="421"/>
    </location>
</feature>
<dbReference type="STRING" id="312017.I7MDP7"/>
<dbReference type="InParanoid" id="I7MDP7"/>
<dbReference type="GeneID" id="7840185"/>
<keyword evidence="3" id="KW-1185">Reference proteome</keyword>
<dbReference type="Proteomes" id="UP000009168">
    <property type="component" value="Unassembled WGS sequence"/>
</dbReference>
<protein>
    <submittedName>
        <fullName evidence="2">Uncharacterized protein</fullName>
    </submittedName>
</protein>